<comment type="caution">
    <text evidence="1">The sequence shown here is derived from an EMBL/GenBank/DDBJ whole genome shotgun (WGS) entry which is preliminary data.</text>
</comment>
<evidence type="ECO:0008006" key="3">
    <source>
        <dbReference type="Google" id="ProtNLM"/>
    </source>
</evidence>
<reference evidence="1 2" key="1">
    <citation type="submission" date="2023-05" db="EMBL/GenBank/DDBJ databases">
        <title>Metabolic capabilities are highly conserved among human nasal-associated Corynebacterium species in pangenomic analyses.</title>
        <authorList>
            <person name="Tran T.H."/>
            <person name="Roberts A.Q."/>
            <person name="Escapa I.F."/>
            <person name="Gao W."/>
            <person name="Conlan S."/>
            <person name="Kong H."/>
            <person name="Segre J.A."/>
            <person name="Kelly M.S."/>
            <person name="Lemon K.P."/>
        </authorList>
    </citation>
    <scope>NUCLEOTIDE SEQUENCE [LARGE SCALE GENOMIC DNA]</scope>
    <source>
        <strain evidence="1 2">KPL3772</strain>
    </source>
</reference>
<proteinExistence type="predicted"/>
<evidence type="ECO:0000313" key="2">
    <source>
        <dbReference type="Proteomes" id="UP001239759"/>
    </source>
</evidence>
<organism evidence="1 2">
    <name type="scientific">Corynebacterium pseudodiphtheriticum</name>
    <dbReference type="NCBI Taxonomy" id="37637"/>
    <lineage>
        <taxon>Bacteria</taxon>
        <taxon>Bacillati</taxon>
        <taxon>Actinomycetota</taxon>
        <taxon>Actinomycetes</taxon>
        <taxon>Mycobacteriales</taxon>
        <taxon>Corynebacteriaceae</taxon>
        <taxon>Corynebacterium</taxon>
    </lineage>
</organism>
<dbReference type="PANTHER" id="PTHR40763">
    <property type="entry name" value="MEMBRANE PROTEIN-RELATED"/>
    <property type="match status" value="1"/>
</dbReference>
<name>A0ABT7FXI6_9CORY</name>
<accession>A0ABT7FXI6</accession>
<dbReference type="Proteomes" id="UP001239759">
    <property type="component" value="Unassembled WGS sequence"/>
</dbReference>
<sequence>MSSPSPQQRQQLQDELTRAVGTGRINIKQFDYLMGIVWSSESLADFDFIRRDYLGQVAQPHQHASAAVMPNTGKLSSPVPLKTTLGTIDLNGNWRVPARQEFVVNAGTLRIDLRQARADSLVTEFNITGRMATIHILAPAGVAFENRMTNNIASTFDIDHTDPNPNAPRVILTGTISWSSVKIRRGSGKENWWKRLLE</sequence>
<keyword evidence="2" id="KW-1185">Reference proteome</keyword>
<gene>
    <name evidence="1" type="ORF">QPX23_05690</name>
</gene>
<dbReference type="PANTHER" id="PTHR40763:SF5">
    <property type="entry name" value="MEMBRANE PROTEIN"/>
    <property type="match status" value="1"/>
</dbReference>
<dbReference type="EMBL" id="JASNUQ010000007">
    <property type="protein sequence ID" value="MDK4290217.1"/>
    <property type="molecule type" value="Genomic_DNA"/>
</dbReference>
<protein>
    <recommendedName>
        <fullName evidence="3">DUF1707 domain-containing protein</fullName>
    </recommendedName>
</protein>
<dbReference type="RefSeq" id="WP_284587784.1">
    <property type="nucleotide sequence ID" value="NZ_JASNUQ010000007.1"/>
</dbReference>
<evidence type="ECO:0000313" key="1">
    <source>
        <dbReference type="EMBL" id="MDK4290217.1"/>
    </source>
</evidence>